<dbReference type="InterPro" id="IPR007197">
    <property type="entry name" value="rSAM"/>
</dbReference>
<dbReference type="PANTHER" id="PTHR11228:SF7">
    <property type="entry name" value="PQQA PEPTIDE CYCLASE"/>
    <property type="match status" value="1"/>
</dbReference>
<proteinExistence type="predicted"/>
<evidence type="ECO:0000256" key="3">
    <source>
        <dbReference type="ARBA" id="ARBA00022723"/>
    </source>
</evidence>
<evidence type="ECO:0000256" key="5">
    <source>
        <dbReference type="ARBA" id="ARBA00023014"/>
    </source>
</evidence>
<dbReference type="CDD" id="cd01335">
    <property type="entry name" value="Radical_SAM"/>
    <property type="match status" value="1"/>
</dbReference>
<dbReference type="GO" id="GO:0003824">
    <property type="term" value="F:catalytic activity"/>
    <property type="evidence" value="ECO:0007669"/>
    <property type="project" value="InterPro"/>
</dbReference>
<dbReference type="CDD" id="cd21109">
    <property type="entry name" value="SPASM"/>
    <property type="match status" value="1"/>
</dbReference>
<protein>
    <recommendedName>
        <fullName evidence="6">Radical SAM core domain-containing protein</fullName>
    </recommendedName>
</protein>
<dbReference type="EMBL" id="AQHF01000018">
    <property type="protein sequence ID" value="MBE0344943.1"/>
    <property type="molecule type" value="Genomic_DNA"/>
</dbReference>
<dbReference type="Pfam" id="PF13186">
    <property type="entry name" value="SPASM"/>
    <property type="match status" value="1"/>
</dbReference>
<dbReference type="SFLD" id="SFLDS00029">
    <property type="entry name" value="Radical_SAM"/>
    <property type="match status" value="1"/>
</dbReference>
<sequence>MRRFGKLGVIHQHADSYSLDYFPIAGQQETPSIELHPLVVYILSLLDKQWTVEKIVEDLPRHFDIAPEHAQEITDDVDVVFERHFTSQQHEPSGVTIDEEAVRTQVRALSQHTPLTTRTTVFKGNRSPFPMTLQWLVTDFCNRKCVYCYQGAPLSSKTEDSSVDIDVIKRLIRETAQLGGKEVLLTGGEPLLREDIYEVMVYALQHGLTPDFISKQFVSVENAKKLAAAGLKDAFFSIDSLEKEAAKSLTGIGGFAKKIGQTVENMVTEGIRVHAKSLLTSLNAHAYTETLETLERLGAHSITIDTYSDNLQRHDDDLHASVAQMHEVRDAVDTFLATQPKLKVYYRSEQIEKDIDYDIDGFVCHNGRTQLLFYPNGDISKCDKKLPGGDMIVGSVLNQSVFEAWNSTALLESLDPPRDKYKGTPCFTCDSFDTCNIRGRCYYGAYMSTGTLYGPQEGACKYMVGVKSVC</sequence>
<dbReference type="Proteomes" id="UP000660708">
    <property type="component" value="Unassembled WGS sequence"/>
</dbReference>
<evidence type="ECO:0000256" key="4">
    <source>
        <dbReference type="ARBA" id="ARBA00023004"/>
    </source>
</evidence>
<comment type="cofactor">
    <cofactor evidence="1">
        <name>[4Fe-4S] cluster</name>
        <dbReference type="ChEBI" id="CHEBI:49883"/>
    </cofactor>
</comment>
<gene>
    <name evidence="7" type="ORF">PPEP_a2638</name>
</gene>
<evidence type="ECO:0000313" key="8">
    <source>
        <dbReference type="Proteomes" id="UP000660708"/>
    </source>
</evidence>
<dbReference type="PANTHER" id="PTHR11228">
    <property type="entry name" value="RADICAL SAM DOMAIN PROTEIN"/>
    <property type="match status" value="1"/>
</dbReference>
<dbReference type="InterPro" id="IPR013785">
    <property type="entry name" value="Aldolase_TIM"/>
</dbReference>
<comment type="caution">
    <text evidence="7">The sequence shown here is derived from an EMBL/GenBank/DDBJ whole genome shotgun (WGS) entry which is preliminary data.</text>
</comment>
<evidence type="ECO:0000256" key="1">
    <source>
        <dbReference type="ARBA" id="ARBA00001966"/>
    </source>
</evidence>
<dbReference type="GO" id="GO:0006783">
    <property type="term" value="P:heme biosynthetic process"/>
    <property type="evidence" value="ECO:0007669"/>
    <property type="project" value="TreeGrafter"/>
</dbReference>
<dbReference type="InterPro" id="IPR050377">
    <property type="entry name" value="Radical_SAM_PqqE_MftC-like"/>
</dbReference>
<keyword evidence="4" id="KW-0408">Iron</keyword>
<evidence type="ECO:0000256" key="2">
    <source>
        <dbReference type="ARBA" id="ARBA00022691"/>
    </source>
</evidence>
<keyword evidence="3" id="KW-0479">Metal-binding</keyword>
<dbReference type="SUPFAM" id="SSF102114">
    <property type="entry name" value="Radical SAM enzymes"/>
    <property type="match status" value="1"/>
</dbReference>
<dbReference type="PROSITE" id="PS51918">
    <property type="entry name" value="RADICAL_SAM"/>
    <property type="match status" value="1"/>
</dbReference>
<dbReference type="NCBIfam" id="TIGR04085">
    <property type="entry name" value="rSAM_more_4Fe4S"/>
    <property type="match status" value="1"/>
</dbReference>
<name>A0A8I0T3B7_9GAMM</name>
<feature type="domain" description="Radical SAM core" evidence="6">
    <location>
        <begin position="127"/>
        <end position="347"/>
    </location>
</feature>
<dbReference type="RefSeq" id="WP_167508217.1">
    <property type="nucleotide sequence ID" value="NZ_AQHF01000018.1"/>
</dbReference>
<dbReference type="InterPro" id="IPR058240">
    <property type="entry name" value="rSAM_sf"/>
</dbReference>
<evidence type="ECO:0000313" key="7">
    <source>
        <dbReference type="EMBL" id="MBE0344943.1"/>
    </source>
</evidence>
<dbReference type="Pfam" id="PF04055">
    <property type="entry name" value="Radical_SAM"/>
    <property type="match status" value="1"/>
</dbReference>
<keyword evidence="8" id="KW-1185">Reference proteome</keyword>
<accession>A0A8I0T3B7</accession>
<dbReference type="GO" id="GO:0046872">
    <property type="term" value="F:metal ion binding"/>
    <property type="evidence" value="ECO:0007669"/>
    <property type="project" value="UniProtKB-KW"/>
</dbReference>
<dbReference type="Gene3D" id="3.20.20.70">
    <property type="entry name" value="Aldolase class I"/>
    <property type="match status" value="1"/>
</dbReference>
<reference evidence="7 8" key="1">
    <citation type="submission" date="2015-06" db="EMBL/GenBank/DDBJ databases">
        <title>Genome sequence of Pseudoalteromonas peptidolytica.</title>
        <authorList>
            <person name="Xie B.-B."/>
            <person name="Rong J.-C."/>
            <person name="Qin Q.-L."/>
            <person name="Zhang Y.-Z."/>
        </authorList>
    </citation>
    <scope>NUCLEOTIDE SEQUENCE [LARGE SCALE GENOMIC DNA]</scope>
    <source>
        <strain evidence="7 8">F12-50-A1</strain>
    </source>
</reference>
<dbReference type="InterPro" id="IPR023885">
    <property type="entry name" value="4Fe4S-binding_SPASM_dom"/>
</dbReference>
<dbReference type="SFLD" id="SFLDG01067">
    <property type="entry name" value="SPASM/twitch_domain_containing"/>
    <property type="match status" value="1"/>
</dbReference>
<keyword evidence="2" id="KW-0949">S-adenosyl-L-methionine</keyword>
<organism evidence="7 8">
    <name type="scientific">Pseudoalteromonas peptidolytica F12-50-A1</name>
    <dbReference type="NCBI Taxonomy" id="1315280"/>
    <lineage>
        <taxon>Bacteria</taxon>
        <taxon>Pseudomonadati</taxon>
        <taxon>Pseudomonadota</taxon>
        <taxon>Gammaproteobacteria</taxon>
        <taxon>Alteromonadales</taxon>
        <taxon>Pseudoalteromonadaceae</taxon>
        <taxon>Pseudoalteromonas</taxon>
    </lineage>
</organism>
<evidence type="ECO:0000259" key="6">
    <source>
        <dbReference type="PROSITE" id="PS51918"/>
    </source>
</evidence>
<dbReference type="AlphaFoldDB" id="A0A8I0T3B7"/>
<keyword evidence="5" id="KW-0411">Iron-sulfur</keyword>
<dbReference type="GO" id="GO:0051536">
    <property type="term" value="F:iron-sulfur cluster binding"/>
    <property type="evidence" value="ECO:0007669"/>
    <property type="project" value="UniProtKB-KW"/>
</dbReference>